<dbReference type="Pfam" id="PF03886">
    <property type="entry name" value="ABC_trans_aux"/>
    <property type="match status" value="1"/>
</dbReference>
<accession>A0A109JL34</accession>
<feature type="domain" description="ABC-type transport auxiliary lipoprotein component" evidence="1">
    <location>
        <begin position="38"/>
        <end position="195"/>
    </location>
</feature>
<name>A0A109JL34_9HYPH</name>
<evidence type="ECO:0000313" key="3">
    <source>
        <dbReference type="Proteomes" id="UP000068164"/>
    </source>
</evidence>
<evidence type="ECO:0000313" key="2">
    <source>
        <dbReference type="EMBL" id="KWV50981.1"/>
    </source>
</evidence>
<dbReference type="AlphaFoldDB" id="A0A109JL34"/>
<gene>
    <name evidence="2" type="ORF">AS026_06520</name>
</gene>
<dbReference type="SUPFAM" id="SSF159594">
    <property type="entry name" value="XCC0632-like"/>
    <property type="match status" value="1"/>
</dbReference>
<sequence>MAVSDLLQRRSWLSTTAITLPLLAGLAGCGTAARNDTYDLSASVTGSGPAARGRQILVQQPTALRAIDSEQIVIRVAPSQIQYLSKAQWGDKLPRMVQAKLVEAYENSGKLGGVGVPGQGLAIDYQLVTDIRAFEIDTTGGSHAVVEISAKIVNDRNGTVRTQKVFRQAVPANGSNDGLVKGLDRAFASVTAEIVNWTLQSI</sequence>
<dbReference type="Proteomes" id="UP000068164">
    <property type="component" value="Unassembled WGS sequence"/>
</dbReference>
<reference evidence="2 3" key="1">
    <citation type="submission" date="2015-11" db="EMBL/GenBank/DDBJ databases">
        <title>Draft Genome Sequence of the Strain BR 10423 (Rhizobium sp.) isolated from nodules of Mimosa pudica.</title>
        <authorList>
            <person name="Barauna A.C."/>
            <person name="Zilli J.E."/>
            <person name="Simoes-Araujo J.L."/>
            <person name="Reis V.M."/>
            <person name="James E.K."/>
            <person name="Reis F.B.Jr."/>
            <person name="Rouws L.F."/>
            <person name="Passos S.R."/>
            <person name="Gois S.R."/>
        </authorList>
    </citation>
    <scope>NUCLEOTIDE SEQUENCE [LARGE SCALE GENOMIC DNA]</scope>
    <source>
        <strain evidence="2 3">BR10423</strain>
    </source>
</reference>
<dbReference type="EMBL" id="LNCD01000082">
    <property type="protein sequence ID" value="KWV50981.1"/>
    <property type="molecule type" value="Genomic_DNA"/>
</dbReference>
<proteinExistence type="predicted"/>
<keyword evidence="3" id="KW-1185">Reference proteome</keyword>
<dbReference type="Gene3D" id="3.40.50.10610">
    <property type="entry name" value="ABC-type transport auxiliary lipoprotein component"/>
    <property type="match status" value="1"/>
</dbReference>
<dbReference type="RefSeq" id="WP_018854838.1">
    <property type="nucleotide sequence ID" value="NZ_LNCD01000082.1"/>
</dbReference>
<dbReference type="InterPro" id="IPR005586">
    <property type="entry name" value="ABC_trans_aux"/>
</dbReference>
<evidence type="ECO:0000259" key="1">
    <source>
        <dbReference type="Pfam" id="PF03886"/>
    </source>
</evidence>
<comment type="caution">
    <text evidence="2">The sequence shown here is derived from an EMBL/GenBank/DDBJ whole genome shotgun (WGS) entry which is preliminary data.</text>
</comment>
<organism evidence="2 3">
    <name type="scientific">Rhizobium altiplani</name>
    <dbReference type="NCBI Taxonomy" id="1864509"/>
    <lineage>
        <taxon>Bacteria</taxon>
        <taxon>Pseudomonadati</taxon>
        <taxon>Pseudomonadota</taxon>
        <taxon>Alphaproteobacteria</taxon>
        <taxon>Hyphomicrobiales</taxon>
        <taxon>Rhizobiaceae</taxon>
        <taxon>Rhizobium/Agrobacterium group</taxon>
        <taxon>Rhizobium</taxon>
    </lineage>
</organism>
<protein>
    <submittedName>
        <fullName evidence="2">ABC transporter</fullName>
    </submittedName>
</protein>
<dbReference type="OrthoDB" id="9808689at2"/>